<reference evidence="1" key="1">
    <citation type="journal article" date="2014" name="Front. Microbiol.">
        <title>High frequency of phylogenetically diverse reductive dehalogenase-homologous genes in deep subseafloor sedimentary metagenomes.</title>
        <authorList>
            <person name="Kawai M."/>
            <person name="Futagami T."/>
            <person name="Toyoda A."/>
            <person name="Takaki Y."/>
            <person name="Nishi S."/>
            <person name="Hori S."/>
            <person name="Arai W."/>
            <person name="Tsubouchi T."/>
            <person name="Morono Y."/>
            <person name="Uchiyama I."/>
            <person name="Ito T."/>
            <person name="Fujiyama A."/>
            <person name="Inagaki F."/>
            <person name="Takami H."/>
        </authorList>
    </citation>
    <scope>NUCLEOTIDE SEQUENCE</scope>
    <source>
        <strain evidence="1">Expedition CK06-06</strain>
    </source>
</reference>
<name>X1HJ34_9ZZZZ</name>
<sequence length="140" mass="15844">DAVLEQVPIIVRLVGENPNTNFWWYTRKIEIASVANERDLPNLRAYLSLDPSTDYPSHSEYPFGITYLLGQGLCHNNHEDILADTRLVAIFPLKKGKFIENPENYGVANHPKLCEEKKLLSQLGSKGHEICLSCAGRCKY</sequence>
<dbReference type="AlphaFoldDB" id="X1HJ34"/>
<protein>
    <submittedName>
        <fullName evidence="1">Uncharacterized protein</fullName>
    </submittedName>
</protein>
<comment type="caution">
    <text evidence="1">The sequence shown here is derived from an EMBL/GenBank/DDBJ whole genome shotgun (WGS) entry which is preliminary data.</text>
</comment>
<evidence type="ECO:0000313" key="1">
    <source>
        <dbReference type="EMBL" id="GAH69467.1"/>
    </source>
</evidence>
<gene>
    <name evidence="1" type="ORF">S03H2_54784</name>
</gene>
<proteinExistence type="predicted"/>
<feature type="non-terminal residue" evidence="1">
    <location>
        <position position="1"/>
    </location>
</feature>
<accession>X1HJ34</accession>
<organism evidence="1">
    <name type="scientific">marine sediment metagenome</name>
    <dbReference type="NCBI Taxonomy" id="412755"/>
    <lineage>
        <taxon>unclassified sequences</taxon>
        <taxon>metagenomes</taxon>
        <taxon>ecological metagenomes</taxon>
    </lineage>
</organism>
<dbReference type="EMBL" id="BARU01034949">
    <property type="protein sequence ID" value="GAH69467.1"/>
    <property type="molecule type" value="Genomic_DNA"/>
</dbReference>